<sequence>EARYEENIQNRPLSAEKGFIWDSNVPPGQPPFIVDVIIQHNWQLFCTHPKDPIVPLVREFYANLTNLEEDTVYVRGVQVPLSMEAINTIFGLGDLVDEYSEFVENIIESKLLMVLKTVAIAEAEWNVSS</sequence>
<keyword evidence="3" id="KW-1185">Reference proteome</keyword>
<dbReference type="Proteomes" id="UP000237105">
    <property type="component" value="Unassembled WGS sequence"/>
</dbReference>
<dbReference type="OrthoDB" id="1678572at2759"/>
<comment type="caution">
    <text evidence="2">The sequence shown here is derived from an EMBL/GenBank/DDBJ whole genome shotgun (WGS) entry which is preliminary data.</text>
</comment>
<gene>
    <name evidence="2" type="ORF">PanWU01x14_110740</name>
</gene>
<dbReference type="InterPro" id="IPR046796">
    <property type="entry name" value="Transposase_32_dom"/>
</dbReference>
<feature type="domain" description="Putative plant transposon protein" evidence="1">
    <location>
        <begin position="39"/>
        <end position="125"/>
    </location>
</feature>
<dbReference type="Pfam" id="PF20167">
    <property type="entry name" value="Transposase_32"/>
    <property type="match status" value="1"/>
</dbReference>
<evidence type="ECO:0000259" key="1">
    <source>
        <dbReference type="Pfam" id="PF20167"/>
    </source>
</evidence>
<name>A0A2P5CYU1_PARAD</name>
<organism evidence="2 3">
    <name type="scientific">Parasponia andersonii</name>
    <name type="common">Sponia andersonii</name>
    <dbReference type="NCBI Taxonomy" id="3476"/>
    <lineage>
        <taxon>Eukaryota</taxon>
        <taxon>Viridiplantae</taxon>
        <taxon>Streptophyta</taxon>
        <taxon>Embryophyta</taxon>
        <taxon>Tracheophyta</taxon>
        <taxon>Spermatophyta</taxon>
        <taxon>Magnoliopsida</taxon>
        <taxon>eudicotyledons</taxon>
        <taxon>Gunneridae</taxon>
        <taxon>Pentapetalae</taxon>
        <taxon>rosids</taxon>
        <taxon>fabids</taxon>
        <taxon>Rosales</taxon>
        <taxon>Cannabaceae</taxon>
        <taxon>Parasponia</taxon>
    </lineage>
</organism>
<dbReference type="AlphaFoldDB" id="A0A2P5CYU1"/>
<accession>A0A2P5CYU1</accession>
<reference evidence="3" key="1">
    <citation type="submission" date="2016-06" db="EMBL/GenBank/DDBJ databases">
        <title>Parallel loss of symbiosis genes in relatives of nitrogen-fixing non-legume Parasponia.</title>
        <authorList>
            <person name="Van Velzen R."/>
            <person name="Holmer R."/>
            <person name="Bu F."/>
            <person name="Rutten L."/>
            <person name="Van Zeijl A."/>
            <person name="Liu W."/>
            <person name="Santuari L."/>
            <person name="Cao Q."/>
            <person name="Sharma T."/>
            <person name="Shen D."/>
            <person name="Roswanjaya Y."/>
            <person name="Wardhani T."/>
            <person name="Kalhor M.S."/>
            <person name="Jansen J."/>
            <person name="Van den Hoogen J."/>
            <person name="Gungor B."/>
            <person name="Hartog M."/>
            <person name="Hontelez J."/>
            <person name="Verver J."/>
            <person name="Yang W.-C."/>
            <person name="Schijlen E."/>
            <person name="Repin R."/>
            <person name="Schilthuizen M."/>
            <person name="Schranz E."/>
            <person name="Heidstra R."/>
            <person name="Miyata K."/>
            <person name="Fedorova E."/>
            <person name="Kohlen W."/>
            <person name="Bisseling T."/>
            <person name="Smit S."/>
            <person name="Geurts R."/>
        </authorList>
    </citation>
    <scope>NUCLEOTIDE SEQUENCE [LARGE SCALE GENOMIC DNA]</scope>
    <source>
        <strain evidence="3">cv. WU1-14</strain>
    </source>
</reference>
<dbReference type="EMBL" id="JXTB01000081">
    <property type="protein sequence ID" value="PON66208.1"/>
    <property type="molecule type" value="Genomic_DNA"/>
</dbReference>
<protein>
    <recommendedName>
        <fullName evidence="1">Putative plant transposon protein domain-containing protein</fullName>
    </recommendedName>
</protein>
<feature type="non-terminal residue" evidence="2">
    <location>
        <position position="1"/>
    </location>
</feature>
<evidence type="ECO:0000313" key="3">
    <source>
        <dbReference type="Proteomes" id="UP000237105"/>
    </source>
</evidence>
<proteinExistence type="predicted"/>
<evidence type="ECO:0000313" key="2">
    <source>
        <dbReference type="EMBL" id="PON66208.1"/>
    </source>
</evidence>